<proteinExistence type="predicted"/>
<name>A0ABR1YY36_9PEZI</name>
<protein>
    <recommendedName>
        <fullName evidence="3">Transmembrane protein</fullName>
    </recommendedName>
</protein>
<comment type="caution">
    <text evidence="1">The sequence shown here is derived from an EMBL/GenBank/DDBJ whole genome shotgun (WGS) entry which is preliminary data.</text>
</comment>
<evidence type="ECO:0000313" key="1">
    <source>
        <dbReference type="EMBL" id="KAK8243593.1"/>
    </source>
</evidence>
<evidence type="ECO:0008006" key="3">
    <source>
        <dbReference type="Google" id="ProtNLM"/>
    </source>
</evidence>
<reference evidence="1 2" key="1">
    <citation type="submission" date="2024-04" db="EMBL/GenBank/DDBJ databases">
        <title>Phyllosticta paracitricarpa is synonymous to the EU quarantine fungus P. citricarpa based on phylogenomic analyses.</title>
        <authorList>
            <consortium name="Lawrence Berkeley National Laboratory"/>
            <person name="Van Ingen-Buijs V.A."/>
            <person name="Van Westerhoven A.C."/>
            <person name="Haridas S."/>
            <person name="Skiadas P."/>
            <person name="Martin F."/>
            <person name="Groenewald J.Z."/>
            <person name="Crous P.W."/>
            <person name="Seidl M.F."/>
        </authorList>
    </citation>
    <scope>NUCLEOTIDE SEQUENCE [LARGE SCALE GENOMIC DNA]</scope>
    <source>
        <strain evidence="1 2">CBS 123374</strain>
    </source>
</reference>
<dbReference type="Proteomes" id="UP001492380">
    <property type="component" value="Unassembled WGS sequence"/>
</dbReference>
<gene>
    <name evidence="1" type="ORF">HDK90DRAFT_127361</name>
</gene>
<organism evidence="1 2">
    <name type="scientific">Phyllosticta capitalensis</name>
    <dbReference type="NCBI Taxonomy" id="121624"/>
    <lineage>
        <taxon>Eukaryota</taxon>
        <taxon>Fungi</taxon>
        <taxon>Dikarya</taxon>
        <taxon>Ascomycota</taxon>
        <taxon>Pezizomycotina</taxon>
        <taxon>Dothideomycetes</taxon>
        <taxon>Dothideomycetes incertae sedis</taxon>
        <taxon>Botryosphaeriales</taxon>
        <taxon>Phyllostictaceae</taxon>
        <taxon>Phyllosticta</taxon>
    </lineage>
</organism>
<keyword evidence="2" id="KW-1185">Reference proteome</keyword>
<evidence type="ECO:0000313" key="2">
    <source>
        <dbReference type="Proteomes" id="UP001492380"/>
    </source>
</evidence>
<sequence length="177" mass="19352">MRTGNFGSARGHSVRGEAVTPRLLLILCSKLLSVRLGLVLFFMSTILSARQQPAYTPPTTTSCTLRFARNPTRTMPFHFTSPHPSTVALVPLPARVRACLLFSRFEFGFPFESHSSGAGLLNSLSPFLLFLLSSVRTSRRCSPLLCYSLPTLSTCCTLCPSHSQAKRPSSRCRAVGS</sequence>
<accession>A0ABR1YY36</accession>
<dbReference type="EMBL" id="JBBWRZ010000002">
    <property type="protein sequence ID" value="KAK8243593.1"/>
    <property type="molecule type" value="Genomic_DNA"/>
</dbReference>